<dbReference type="EMBL" id="ML119780">
    <property type="protein sequence ID" value="RPA74780.1"/>
    <property type="molecule type" value="Genomic_DNA"/>
</dbReference>
<protein>
    <submittedName>
        <fullName evidence="2">Uncharacterized protein</fullName>
    </submittedName>
</protein>
<reference evidence="2 3" key="1">
    <citation type="journal article" date="2018" name="Nat. Ecol. Evol.">
        <title>Pezizomycetes genomes reveal the molecular basis of ectomycorrhizal truffle lifestyle.</title>
        <authorList>
            <person name="Murat C."/>
            <person name="Payen T."/>
            <person name="Noel B."/>
            <person name="Kuo A."/>
            <person name="Morin E."/>
            <person name="Chen J."/>
            <person name="Kohler A."/>
            <person name="Krizsan K."/>
            <person name="Balestrini R."/>
            <person name="Da Silva C."/>
            <person name="Montanini B."/>
            <person name="Hainaut M."/>
            <person name="Levati E."/>
            <person name="Barry K.W."/>
            <person name="Belfiori B."/>
            <person name="Cichocki N."/>
            <person name="Clum A."/>
            <person name="Dockter R.B."/>
            <person name="Fauchery L."/>
            <person name="Guy J."/>
            <person name="Iotti M."/>
            <person name="Le Tacon F."/>
            <person name="Lindquist E.A."/>
            <person name="Lipzen A."/>
            <person name="Malagnac F."/>
            <person name="Mello A."/>
            <person name="Molinier V."/>
            <person name="Miyauchi S."/>
            <person name="Poulain J."/>
            <person name="Riccioni C."/>
            <person name="Rubini A."/>
            <person name="Sitrit Y."/>
            <person name="Splivallo R."/>
            <person name="Traeger S."/>
            <person name="Wang M."/>
            <person name="Zifcakova L."/>
            <person name="Wipf D."/>
            <person name="Zambonelli A."/>
            <person name="Paolocci F."/>
            <person name="Nowrousian M."/>
            <person name="Ottonello S."/>
            <person name="Baldrian P."/>
            <person name="Spatafora J.W."/>
            <person name="Henrissat B."/>
            <person name="Nagy L.G."/>
            <person name="Aury J.M."/>
            <person name="Wincker P."/>
            <person name="Grigoriev I.V."/>
            <person name="Bonfante P."/>
            <person name="Martin F.M."/>
        </authorList>
    </citation>
    <scope>NUCLEOTIDE SEQUENCE [LARGE SCALE GENOMIC DNA]</scope>
    <source>
        <strain evidence="2 3">RN42</strain>
    </source>
</reference>
<dbReference type="Proteomes" id="UP000275078">
    <property type="component" value="Unassembled WGS sequence"/>
</dbReference>
<accession>A0A3N4HSL0</accession>
<gene>
    <name evidence="2" type="ORF">BJ508DRAFT_332722</name>
</gene>
<feature type="region of interest" description="Disordered" evidence="1">
    <location>
        <begin position="82"/>
        <end position="106"/>
    </location>
</feature>
<dbReference type="AlphaFoldDB" id="A0A3N4HSL0"/>
<name>A0A3N4HSL0_ASCIM</name>
<sequence length="496" mass="54816">MLPHLTTKKVAPIVPTGAGTGSETKLKRSNSVFAVEVPMKPIDKSAYAMGSDFEDAAGGELTADMVANLGPSEEAKFVTAGEVKTDHSSDDNGDPIVQGPEDTKGLEKDLQGPFNLAYWLGRAMGGDPTFRRNRVDLIPAVNRFSAEYMQLFPNGPPKNNIRRRKRDSTLIMAALKHQDDAELELDFVHASDDDTETESYMAPNIIYRMGVNPRPRPSIGVATPLEGSEEELKAKYGASIGARYVKEVQNLRTGLMMGVPHKTSYGIEWPLGKCCSFMDGETILLYRFVIEGHETSVPLRVKDRLIVKAGMADLDDDEEVAAYDCKTWEKTSIAGVKHRMILARLFAEDQGKHTVFLTVLSEETFNGLGMTRYSRACAYLDIRCYKTHLLPPGYDQFPFQDASRTAAENGAVEENRDDAAIVDQEYDELSSDTDLSSVPSNITDLDYQPAIDALVEDSDSELDDFDDGLFGDDEMDFEDEDVEVVQDPVFIDLTGN</sequence>
<evidence type="ECO:0000313" key="2">
    <source>
        <dbReference type="EMBL" id="RPA74780.1"/>
    </source>
</evidence>
<organism evidence="2 3">
    <name type="scientific">Ascobolus immersus RN42</name>
    <dbReference type="NCBI Taxonomy" id="1160509"/>
    <lineage>
        <taxon>Eukaryota</taxon>
        <taxon>Fungi</taxon>
        <taxon>Dikarya</taxon>
        <taxon>Ascomycota</taxon>
        <taxon>Pezizomycotina</taxon>
        <taxon>Pezizomycetes</taxon>
        <taxon>Pezizales</taxon>
        <taxon>Ascobolaceae</taxon>
        <taxon>Ascobolus</taxon>
    </lineage>
</organism>
<evidence type="ECO:0000313" key="3">
    <source>
        <dbReference type="Proteomes" id="UP000275078"/>
    </source>
</evidence>
<evidence type="ECO:0000256" key="1">
    <source>
        <dbReference type="SAM" id="MobiDB-lite"/>
    </source>
</evidence>
<keyword evidence="3" id="KW-1185">Reference proteome</keyword>
<proteinExistence type="predicted"/>